<organism evidence="2 3">
    <name type="scientific">Lasius platythorax</name>
    <dbReference type="NCBI Taxonomy" id="488582"/>
    <lineage>
        <taxon>Eukaryota</taxon>
        <taxon>Metazoa</taxon>
        <taxon>Ecdysozoa</taxon>
        <taxon>Arthropoda</taxon>
        <taxon>Hexapoda</taxon>
        <taxon>Insecta</taxon>
        <taxon>Pterygota</taxon>
        <taxon>Neoptera</taxon>
        <taxon>Endopterygota</taxon>
        <taxon>Hymenoptera</taxon>
        <taxon>Apocrita</taxon>
        <taxon>Aculeata</taxon>
        <taxon>Formicoidea</taxon>
        <taxon>Formicidae</taxon>
        <taxon>Formicinae</taxon>
        <taxon>Lasius</taxon>
        <taxon>Lasius</taxon>
    </lineage>
</organism>
<keyword evidence="1" id="KW-0472">Membrane</keyword>
<sequence>MILDSATSSLDTKIKDSDHNIKNSKSKTLYLGIMCFATNCLSSIALEVGSYGSFRSISRPAVFNNLLRRNYNLRIKIMVADMLAALVSTIMLTIGDIYGIPYLYLPWLINTIEGIALYEGPALFGLAYNVLPNASISAGLFIFITLLLYVEELCIWKDVFMSFERCWRNYNKNNNLNTKSAKMVNKESCNENKENLNISSGKLKDHQEAVKAVKNDLSIKNRCSRSPFTEVTG</sequence>
<evidence type="ECO:0000256" key="1">
    <source>
        <dbReference type="SAM" id="Phobius"/>
    </source>
</evidence>
<accession>A0AAV2NWN3</accession>
<reference evidence="2" key="1">
    <citation type="submission" date="2024-04" db="EMBL/GenBank/DDBJ databases">
        <authorList>
            <consortium name="Molecular Ecology Group"/>
        </authorList>
    </citation>
    <scope>NUCLEOTIDE SEQUENCE</scope>
</reference>
<feature type="transmembrane region" description="Helical" evidence="1">
    <location>
        <begin position="130"/>
        <end position="150"/>
    </location>
</feature>
<proteinExistence type="predicted"/>
<dbReference type="AlphaFoldDB" id="A0AAV2NWN3"/>
<keyword evidence="1" id="KW-0812">Transmembrane</keyword>
<protein>
    <submittedName>
        <fullName evidence="2">Uncharacterized protein</fullName>
    </submittedName>
</protein>
<evidence type="ECO:0000313" key="2">
    <source>
        <dbReference type="EMBL" id="CAL1684924.1"/>
    </source>
</evidence>
<keyword evidence="1" id="KW-1133">Transmembrane helix</keyword>
<name>A0AAV2NWN3_9HYME</name>
<feature type="transmembrane region" description="Helical" evidence="1">
    <location>
        <begin position="75"/>
        <end position="100"/>
    </location>
</feature>
<evidence type="ECO:0000313" key="3">
    <source>
        <dbReference type="Proteomes" id="UP001497644"/>
    </source>
</evidence>
<gene>
    <name evidence="2" type="ORF">LPLAT_LOCUS10439</name>
</gene>
<keyword evidence="3" id="KW-1185">Reference proteome</keyword>
<dbReference type="EMBL" id="OZ034828">
    <property type="protein sequence ID" value="CAL1684924.1"/>
    <property type="molecule type" value="Genomic_DNA"/>
</dbReference>
<feature type="transmembrane region" description="Helical" evidence="1">
    <location>
        <begin position="29"/>
        <end position="54"/>
    </location>
</feature>
<dbReference type="Proteomes" id="UP001497644">
    <property type="component" value="Chromosome 5"/>
</dbReference>